<protein>
    <submittedName>
        <fullName evidence="1">Sarcosine oxidase subunit delta</fullName>
    </submittedName>
</protein>
<name>A0A2T8HT80_9RHOB</name>
<dbReference type="Gene3D" id="3.30.2270.10">
    <property type="entry name" value="Folate-binding superfamily"/>
    <property type="match status" value="1"/>
</dbReference>
<dbReference type="Proteomes" id="UP000245911">
    <property type="component" value="Unassembled WGS sequence"/>
</dbReference>
<evidence type="ECO:0000313" key="1">
    <source>
        <dbReference type="EMBL" id="PVH28626.1"/>
    </source>
</evidence>
<evidence type="ECO:0000313" key="2">
    <source>
        <dbReference type="Proteomes" id="UP000245911"/>
    </source>
</evidence>
<reference evidence="1 2" key="1">
    <citation type="submission" date="2018-04" db="EMBL/GenBank/DDBJ databases">
        <title>Pararhodobacter oceanense sp. nov., isolated from marine intertidal sediment.</title>
        <authorList>
            <person name="Wang X.-L."/>
            <person name="Du Z.-J."/>
        </authorList>
    </citation>
    <scope>NUCLEOTIDE SEQUENCE [LARGE SCALE GENOMIC DNA]</scope>
    <source>
        <strain evidence="1 2">AM505</strain>
    </source>
</reference>
<dbReference type="AlphaFoldDB" id="A0A2T8HT80"/>
<proteinExistence type="predicted"/>
<dbReference type="RefSeq" id="WP_116558461.1">
    <property type="nucleotide sequence ID" value="NZ_QDKM01000004.1"/>
</dbReference>
<dbReference type="InterPro" id="IPR006279">
    <property type="entry name" value="SoxD"/>
</dbReference>
<gene>
    <name evidence="1" type="ORF">DDE20_10530</name>
</gene>
<dbReference type="GO" id="GO:0046653">
    <property type="term" value="P:tetrahydrofolate metabolic process"/>
    <property type="evidence" value="ECO:0007669"/>
    <property type="project" value="InterPro"/>
</dbReference>
<sequence length="90" mass="10188">MRIDCPYCGARDLREYTYGGAAAYLQRPEAEAEAAADDAAWDAYLHLRDNPAGRTRDLWFHEPCATWLEVERDTVSHEIFATRALAGVRT</sequence>
<dbReference type="EMBL" id="QDKM01000004">
    <property type="protein sequence ID" value="PVH28626.1"/>
    <property type="molecule type" value="Genomic_DNA"/>
</dbReference>
<accession>A0A2T8HT80</accession>
<comment type="caution">
    <text evidence="1">The sequence shown here is derived from an EMBL/GenBank/DDBJ whole genome shotgun (WGS) entry which is preliminary data.</text>
</comment>
<dbReference type="Pfam" id="PF04267">
    <property type="entry name" value="SoxD"/>
    <property type="match status" value="1"/>
</dbReference>
<dbReference type="InterPro" id="IPR038561">
    <property type="entry name" value="SoxD_sf"/>
</dbReference>
<organism evidence="1 2">
    <name type="scientific">Pararhodobacter oceanensis</name>
    <dbReference type="NCBI Taxonomy" id="2172121"/>
    <lineage>
        <taxon>Bacteria</taxon>
        <taxon>Pseudomonadati</taxon>
        <taxon>Pseudomonadota</taxon>
        <taxon>Alphaproteobacteria</taxon>
        <taxon>Rhodobacterales</taxon>
        <taxon>Paracoccaceae</taxon>
        <taxon>Pararhodobacter</taxon>
    </lineage>
</organism>
<keyword evidence="2" id="KW-1185">Reference proteome</keyword>
<dbReference type="GO" id="GO:0008115">
    <property type="term" value="F:sarcosine oxidase activity"/>
    <property type="evidence" value="ECO:0007669"/>
    <property type="project" value="InterPro"/>
</dbReference>
<dbReference type="OrthoDB" id="5420070at2"/>